<evidence type="ECO:0000313" key="1">
    <source>
        <dbReference type="EMBL" id="PXF30982.1"/>
    </source>
</evidence>
<dbReference type="EMBL" id="LAPT01000055">
    <property type="protein sequence ID" value="PXF30982.1"/>
    <property type="molecule type" value="Genomic_DNA"/>
</dbReference>
<accession>A0ABX5LWF1</accession>
<dbReference type="InterPro" id="IPR021675">
    <property type="entry name" value="DUF3261"/>
</dbReference>
<evidence type="ECO:0008006" key="3">
    <source>
        <dbReference type="Google" id="ProtNLM"/>
    </source>
</evidence>
<proteinExistence type="predicted"/>
<evidence type="ECO:0000313" key="2">
    <source>
        <dbReference type="Proteomes" id="UP000248090"/>
    </source>
</evidence>
<dbReference type="Proteomes" id="UP000248090">
    <property type="component" value="Unassembled WGS sequence"/>
</dbReference>
<keyword evidence="2" id="KW-1185">Reference proteome</keyword>
<protein>
    <recommendedName>
        <fullName evidence="3">Outer-membrane lipoprotein LolB</fullName>
    </recommendedName>
</protein>
<dbReference type="Pfam" id="PF11659">
    <property type="entry name" value="DUF3261"/>
    <property type="match status" value="1"/>
</dbReference>
<gene>
    <name evidence="1" type="ORF">WH50_12125</name>
</gene>
<dbReference type="PROSITE" id="PS51257">
    <property type="entry name" value="PROKAR_LIPOPROTEIN"/>
    <property type="match status" value="1"/>
</dbReference>
<comment type="caution">
    <text evidence="1">The sequence shown here is derived from an EMBL/GenBank/DDBJ whole genome shotgun (WGS) entry which is preliminary data.</text>
</comment>
<sequence>MSKWWVLTVMLWLGGCAVRPSAPPPLQLLSMAGAPHETGVLKQKVTLQKTRAVHFISVLRFDRQGLQGVILLPTGQTVLNYRYAEQLQTTPAHPQLPVQDMLALLQFALWPATALQAYPEANAGWRLQLSETQRQLFWYEQPVLRVRYEHEQIDIDNYQKGYSLHVENLGS</sequence>
<reference evidence="1 2" key="1">
    <citation type="submission" date="2015-03" db="EMBL/GenBank/DDBJ databases">
        <authorList>
            <person name="Krishnan R."/>
            <person name="Midha S."/>
            <person name="Patil P.B."/>
            <person name="Rameshkumar N."/>
        </authorList>
    </citation>
    <scope>NUCLEOTIDE SEQUENCE [LARGE SCALE GENOMIC DNA]</scope>
    <source>
        <strain evidence="1 2">L1E11</strain>
    </source>
</reference>
<organism evidence="1 2">
    <name type="scientific">Pokkaliibacter plantistimulans</name>
    <dbReference type="NCBI Taxonomy" id="1635171"/>
    <lineage>
        <taxon>Bacteria</taxon>
        <taxon>Pseudomonadati</taxon>
        <taxon>Pseudomonadota</taxon>
        <taxon>Gammaproteobacteria</taxon>
        <taxon>Oceanospirillales</taxon>
        <taxon>Balneatrichaceae</taxon>
        <taxon>Pokkaliibacter</taxon>
    </lineage>
</organism>
<dbReference type="RefSeq" id="WP_110187554.1">
    <property type="nucleotide sequence ID" value="NZ_CP177354.1"/>
</dbReference>
<name>A0ABX5LWF1_9GAMM</name>